<gene>
    <name evidence="4" type="ORF">FHR92_000701</name>
</gene>
<dbReference type="AlphaFoldDB" id="A0A7W3SQG6"/>
<dbReference type="InterPro" id="IPR050680">
    <property type="entry name" value="YpeA/RimI_acetyltransf"/>
</dbReference>
<dbReference type="GO" id="GO:0005840">
    <property type="term" value="C:ribosome"/>
    <property type="evidence" value="ECO:0007669"/>
    <property type="project" value="UniProtKB-KW"/>
</dbReference>
<keyword evidence="4" id="KW-0687">Ribonucleoprotein</keyword>
<name>A0A7W3SQG6_9BACL</name>
<evidence type="ECO:0000256" key="2">
    <source>
        <dbReference type="ARBA" id="ARBA00023315"/>
    </source>
</evidence>
<dbReference type="PROSITE" id="PS51186">
    <property type="entry name" value="GNAT"/>
    <property type="match status" value="1"/>
</dbReference>
<dbReference type="Pfam" id="PF00583">
    <property type="entry name" value="Acetyltransf_1"/>
    <property type="match status" value="1"/>
</dbReference>
<keyword evidence="2" id="KW-0012">Acyltransferase</keyword>
<dbReference type="EMBL" id="JACJIP010000003">
    <property type="protein sequence ID" value="MBA9084247.1"/>
    <property type="molecule type" value="Genomic_DNA"/>
</dbReference>
<dbReference type="InterPro" id="IPR000182">
    <property type="entry name" value="GNAT_dom"/>
</dbReference>
<evidence type="ECO:0000313" key="4">
    <source>
        <dbReference type="EMBL" id="MBA9084247.1"/>
    </source>
</evidence>
<proteinExistence type="predicted"/>
<protein>
    <submittedName>
        <fullName evidence="4">Ribosomal protein S18 acetylase RimI-like enzyme</fullName>
    </submittedName>
</protein>
<dbReference type="GO" id="GO:0016747">
    <property type="term" value="F:acyltransferase activity, transferring groups other than amino-acyl groups"/>
    <property type="evidence" value="ECO:0007669"/>
    <property type="project" value="InterPro"/>
</dbReference>
<evidence type="ECO:0000256" key="1">
    <source>
        <dbReference type="ARBA" id="ARBA00022679"/>
    </source>
</evidence>
<keyword evidence="4" id="KW-0689">Ribosomal protein</keyword>
<organism evidence="4 5">
    <name type="scientific">Fontibacillus solani</name>
    <dbReference type="NCBI Taxonomy" id="1572857"/>
    <lineage>
        <taxon>Bacteria</taxon>
        <taxon>Bacillati</taxon>
        <taxon>Bacillota</taxon>
        <taxon>Bacilli</taxon>
        <taxon>Bacillales</taxon>
        <taxon>Paenibacillaceae</taxon>
        <taxon>Fontibacillus</taxon>
    </lineage>
</organism>
<reference evidence="4 5" key="1">
    <citation type="submission" date="2020-08" db="EMBL/GenBank/DDBJ databases">
        <title>Genomic Encyclopedia of Type Strains, Phase III (KMG-III): the genomes of soil and plant-associated and newly described type strains.</title>
        <authorList>
            <person name="Whitman W."/>
        </authorList>
    </citation>
    <scope>NUCLEOTIDE SEQUENCE [LARGE SCALE GENOMIC DNA]</scope>
    <source>
        <strain evidence="4 5">CECT 8693</strain>
    </source>
</reference>
<evidence type="ECO:0000259" key="3">
    <source>
        <dbReference type="PROSITE" id="PS51186"/>
    </source>
</evidence>
<dbReference type="Gene3D" id="3.40.630.30">
    <property type="match status" value="1"/>
</dbReference>
<sequence>MSNHEHIIIQNAQEEDYEQLRRIFFQSQRDDFHWVDSSSLQMSDFDHSVEGELIITASIKGQIAGFMSIWEEDHFIHNLFVASEFRRYGVGKALLDEAIKLLGKPLSLKCVSKNTNAVHFYLSQGWSIQKEETDTQEPYYFMVCS</sequence>
<comment type="caution">
    <text evidence="4">The sequence shown here is derived from an EMBL/GenBank/DDBJ whole genome shotgun (WGS) entry which is preliminary data.</text>
</comment>
<dbReference type="Proteomes" id="UP000567067">
    <property type="component" value="Unassembled WGS sequence"/>
</dbReference>
<dbReference type="CDD" id="cd04301">
    <property type="entry name" value="NAT_SF"/>
    <property type="match status" value="1"/>
</dbReference>
<dbReference type="PANTHER" id="PTHR43420">
    <property type="entry name" value="ACETYLTRANSFERASE"/>
    <property type="match status" value="1"/>
</dbReference>
<evidence type="ECO:0000313" key="5">
    <source>
        <dbReference type="Proteomes" id="UP000567067"/>
    </source>
</evidence>
<dbReference type="InterPro" id="IPR016181">
    <property type="entry name" value="Acyl_CoA_acyltransferase"/>
</dbReference>
<keyword evidence="1" id="KW-0808">Transferase</keyword>
<feature type="domain" description="N-acetyltransferase" evidence="3">
    <location>
        <begin position="7"/>
        <end position="145"/>
    </location>
</feature>
<dbReference type="SUPFAM" id="SSF55729">
    <property type="entry name" value="Acyl-CoA N-acyltransferases (Nat)"/>
    <property type="match status" value="1"/>
</dbReference>
<dbReference type="PANTHER" id="PTHR43420:SF47">
    <property type="entry name" value="N-ACETYLTRANSFERASE DOMAIN-CONTAINING PROTEIN"/>
    <property type="match status" value="1"/>
</dbReference>
<accession>A0A7W3SQG6</accession>
<dbReference type="RefSeq" id="WP_182534317.1">
    <property type="nucleotide sequence ID" value="NZ_JACJIP010000003.1"/>
</dbReference>
<keyword evidence="5" id="KW-1185">Reference proteome</keyword>